<evidence type="ECO:0000256" key="1">
    <source>
        <dbReference type="SAM" id="MobiDB-lite"/>
    </source>
</evidence>
<keyword evidence="3" id="KW-1185">Reference proteome</keyword>
<feature type="non-terminal residue" evidence="2">
    <location>
        <position position="1"/>
    </location>
</feature>
<comment type="caution">
    <text evidence="2">The sequence shown here is derived from an EMBL/GenBank/DDBJ whole genome shotgun (WGS) entry which is preliminary data.</text>
</comment>
<feature type="compositionally biased region" description="Polar residues" evidence="1">
    <location>
        <begin position="1"/>
        <end position="12"/>
    </location>
</feature>
<protein>
    <submittedName>
        <fullName evidence="2">Uncharacterized protein</fullName>
    </submittedName>
</protein>
<dbReference type="EMBL" id="JBAHYK010000250">
    <property type="protein sequence ID" value="KAL0576053.1"/>
    <property type="molecule type" value="Genomic_DNA"/>
</dbReference>
<feature type="region of interest" description="Disordered" evidence="1">
    <location>
        <begin position="1"/>
        <end position="63"/>
    </location>
</feature>
<organism evidence="2 3">
    <name type="scientific">Marasmius crinis-equi</name>
    <dbReference type="NCBI Taxonomy" id="585013"/>
    <lineage>
        <taxon>Eukaryota</taxon>
        <taxon>Fungi</taxon>
        <taxon>Dikarya</taxon>
        <taxon>Basidiomycota</taxon>
        <taxon>Agaricomycotina</taxon>
        <taxon>Agaricomycetes</taxon>
        <taxon>Agaricomycetidae</taxon>
        <taxon>Agaricales</taxon>
        <taxon>Marasmiineae</taxon>
        <taxon>Marasmiaceae</taxon>
        <taxon>Marasmius</taxon>
    </lineage>
</organism>
<proteinExistence type="predicted"/>
<feature type="compositionally biased region" description="Pro residues" evidence="1">
    <location>
        <begin position="16"/>
        <end position="25"/>
    </location>
</feature>
<reference evidence="2 3" key="1">
    <citation type="submission" date="2024-02" db="EMBL/GenBank/DDBJ databases">
        <title>A draft genome for the cacao thread blight pathogen Marasmius crinis-equi.</title>
        <authorList>
            <person name="Cohen S.P."/>
            <person name="Baruah I.K."/>
            <person name="Amoako-Attah I."/>
            <person name="Bukari Y."/>
            <person name="Meinhardt L.W."/>
            <person name="Bailey B.A."/>
        </authorList>
    </citation>
    <scope>NUCLEOTIDE SEQUENCE [LARGE SCALE GENOMIC DNA]</scope>
    <source>
        <strain evidence="2 3">GH-76</strain>
    </source>
</reference>
<gene>
    <name evidence="2" type="ORF">V5O48_005911</name>
</gene>
<accession>A0ABR3FL06</accession>
<evidence type="ECO:0000313" key="2">
    <source>
        <dbReference type="EMBL" id="KAL0576053.1"/>
    </source>
</evidence>
<evidence type="ECO:0000313" key="3">
    <source>
        <dbReference type="Proteomes" id="UP001465976"/>
    </source>
</evidence>
<name>A0ABR3FL06_9AGAR</name>
<feature type="compositionally biased region" description="Basic residues" evidence="1">
    <location>
        <begin position="52"/>
        <end position="61"/>
    </location>
</feature>
<dbReference type="Proteomes" id="UP001465976">
    <property type="component" value="Unassembled WGS sequence"/>
</dbReference>
<sequence>STSSQSRTIIQVSTAPPLPPTPSAPRPRSRSRSAKSSHAGARDSIVSTSAHRGQRVKRKPVPRLEIVECALPSPPTPSSKRSQARLSLILETPQDLELLVIASGSSSSSSPTSQWFSEDESEQWVNYKTYTRMVQDS</sequence>